<dbReference type="InParanoid" id="D2A3G2"/>
<feature type="region of interest" description="Disordered" evidence="1">
    <location>
        <begin position="83"/>
        <end position="113"/>
    </location>
</feature>
<dbReference type="HOGENOM" id="CLU_2136662_0_0_1"/>
<dbReference type="AlphaFoldDB" id="D2A3G2"/>
<dbReference type="Proteomes" id="UP000007266">
    <property type="component" value="Linkage group 4"/>
</dbReference>
<protein>
    <submittedName>
        <fullName evidence="2">Uncharacterized protein</fullName>
    </submittedName>
</protein>
<dbReference type="EMBL" id="KQ971338">
    <property type="protein sequence ID" value="EFA01917.1"/>
    <property type="molecule type" value="Genomic_DNA"/>
</dbReference>
<sequence>MSPIVVAARVRKPRHHTHKDITRVRTPPLEHGFDGAVIGDNCGKGISSTTMLAFYVDSSACKNILDRPETNFARPEATCDFILRGGDENSSKSQLTRDQDDFLNEPRKHTPPS</sequence>
<organism evidence="2 3">
    <name type="scientific">Tribolium castaneum</name>
    <name type="common">Red flour beetle</name>
    <dbReference type="NCBI Taxonomy" id="7070"/>
    <lineage>
        <taxon>Eukaryota</taxon>
        <taxon>Metazoa</taxon>
        <taxon>Ecdysozoa</taxon>
        <taxon>Arthropoda</taxon>
        <taxon>Hexapoda</taxon>
        <taxon>Insecta</taxon>
        <taxon>Pterygota</taxon>
        <taxon>Neoptera</taxon>
        <taxon>Endopterygota</taxon>
        <taxon>Coleoptera</taxon>
        <taxon>Polyphaga</taxon>
        <taxon>Cucujiformia</taxon>
        <taxon>Tenebrionidae</taxon>
        <taxon>Tenebrionidae incertae sedis</taxon>
        <taxon>Tribolium</taxon>
    </lineage>
</organism>
<reference evidence="2 3" key="2">
    <citation type="journal article" date="2010" name="Nucleic Acids Res.">
        <title>BeetleBase in 2010: revisions to provide comprehensive genomic information for Tribolium castaneum.</title>
        <authorList>
            <person name="Kim H.S."/>
            <person name="Murphy T."/>
            <person name="Xia J."/>
            <person name="Caragea D."/>
            <person name="Park Y."/>
            <person name="Beeman R.W."/>
            <person name="Lorenzen M.D."/>
            <person name="Butcher S."/>
            <person name="Manak J.R."/>
            <person name="Brown S.J."/>
        </authorList>
    </citation>
    <scope>GENOME REANNOTATION</scope>
    <source>
        <strain evidence="2 3">Georgia GA2</strain>
    </source>
</reference>
<evidence type="ECO:0000256" key="1">
    <source>
        <dbReference type="SAM" id="MobiDB-lite"/>
    </source>
</evidence>
<reference evidence="2 3" key="1">
    <citation type="journal article" date="2008" name="Nature">
        <title>The genome of the model beetle and pest Tribolium castaneum.</title>
        <authorList>
            <consortium name="Tribolium Genome Sequencing Consortium"/>
            <person name="Richards S."/>
            <person name="Gibbs R.A."/>
            <person name="Weinstock G.M."/>
            <person name="Brown S.J."/>
            <person name="Denell R."/>
            <person name="Beeman R.W."/>
            <person name="Gibbs R."/>
            <person name="Beeman R.W."/>
            <person name="Brown S.J."/>
            <person name="Bucher G."/>
            <person name="Friedrich M."/>
            <person name="Grimmelikhuijzen C.J."/>
            <person name="Klingler M."/>
            <person name="Lorenzen M."/>
            <person name="Richards S."/>
            <person name="Roth S."/>
            <person name="Schroder R."/>
            <person name="Tautz D."/>
            <person name="Zdobnov E.M."/>
            <person name="Muzny D."/>
            <person name="Gibbs R.A."/>
            <person name="Weinstock G.M."/>
            <person name="Attaway T."/>
            <person name="Bell S."/>
            <person name="Buhay C.J."/>
            <person name="Chandrabose M.N."/>
            <person name="Chavez D."/>
            <person name="Clerk-Blankenburg K.P."/>
            <person name="Cree A."/>
            <person name="Dao M."/>
            <person name="Davis C."/>
            <person name="Chacko J."/>
            <person name="Dinh H."/>
            <person name="Dugan-Rocha S."/>
            <person name="Fowler G."/>
            <person name="Garner T.T."/>
            <person name="Garnes J."/>
            <person name="Gnirke A."/>
            <person name="Hawes A."/>
            <person name="Hernandez J."/>
            <person name="Hines S."/>
            <person name="Holder M."/>
            <person name="Hume J."/>
            <person name="Jhangiani S.N."/>
            <person name="Joshi V."/>
            <person name="Khan Z.M."/>
            <person name="Jackson L."/>
            <person name="Kovar C."/>
            <person name="Kowis A."/>
            <person name="Lee S."/>
            <person name="Lewis L.R."/>
            <person name="Margolis J."/>
            <person name="Morgan M."/>
            <person name="Nazareth L.V."/>
            <person name="Nguyen N."/>
            <person name="Okwuonu G."/>
            <person name="Parker D."/>
            <person name="Richards S."/>
            <person name="Ruiz S.J."/>
            <person name="Santibanez J."/>
            <person name="Savard J."/>
            <person name="Scherer S.E."/>
            <person name="Schneider B."/>
            <person name="Sodergren E."/>
            <person name="Tautz D."/>
            <person name="Vattahil S."/>
            <person name="Villasana D."/>
            <person name="White C.S."/>
            <person name="Wright R."/>
            <person name="Park Y."/>
            <person name="Beeman R.W."/>
            <person name="Lord J."/>
            <person name="Oppert B."/>
            <person name="Lorenzen M."/>
            <person name="Brown S."/>
            <person name="Wang L."/>
            <person name="Savard J."/>
            <person name="Tautz D."/>
            <person name="Richards S."/>
            <person name="Weinstock G."/>
            <person name="Gibbs R.A."/>
            <person name="Liu Y."/>
            <person name="Worley K."/>
            <person name="Weinstock G."/>
            <person name="Elsik C.G."/>
            <person name="Reese J.T."/>
            <person name="Elhaik E."/>
            <person name="Landan G."/>
            <person name="Graur D."/>
            <person name="Arensburger P."/>
            <person name="Atkinson P."/>
            <person name="Beeman R.W."/>
            <person name="Beidler J."/>
            <person name="Brown S.J."/>
            <person name="Demuth J.P."/>
            <person name="Drury D.W."/>
            <person name="Du Y.Z."/>
            <person name="Fujiwara H."/>
            <person name="Lorenzen M."/>
            <person name="Maselli V."/>
            <person name="Osanai M."/>
            <person name="Park Y."/>
            <person name="Robertson H.M."/>
            <person name="Tu Z."/>
            <person name="Wang J.J."/>
            <person name="Wang S."/>
            <person name="Richards S."/>
            <person name="Song H."/>
            <person name="Zhang L."/>
            <person name="Sodergren E."/>
            <person name="Werner D."/>
            <person name="Stanke M."/>
            <person name="Morgenstern B."/>
            <person name="Solovyev V."/>
            <person name="Kosarev P."/>
            <person name="Brown G."/>
            <person name="Chen H.C."/>
            <person name="Ermolaeva O."/>
            <person name="Hlavina W."/>
            <person name="Kapustin Y."/>
            <person name="Kiryutin B."/>
            <person name="Kitts P."/>
            <person name="Maglott D."/>
            <person name="Pruitt K."/>
            <person name="Sapojnikov V."/>
            <person name="Souvorov A."/>
            <person name="Mackey A.J."/>
            <person name="Waterhouse R.M."/>
            <person name="Wyder S."/>
            <person name="Zdobnov E.M."/>
            <person name="Zdobnov E.M."/>
            <person name="Wyder S."/>
            <person name="Kriventseva E.V."/>
            <person name="Kadowaki T."/>
            <person name="Bork P."/>
            <person name="Aranda M."/>
            <person name="Bao R."/>
            <person name="Beermann A."/>
            <person name="Berns N."/>
            <person name="Bolognesi R."/>
            <person name="Bonneton F."/>
            <person name="Bopp D."/>
            <person name="Brown S.J."/>
            <person name="Bucher G."/>
            <person name="Butts T."/>
            <person name="Chaumot A."/>
            <person name="Denell R.E."/>
            <person name="Ferrier D.E."/>
            <person name="Friedrich M."/>
            <person name="Gordon C.M."/>
            <person name="Jindra M."/>
            <person name="Klingler M."/>
            <person name="Lan Q."/>
            <person name="Lattorff H.M."/>
            <person name="Laudet V."/>
            <person name="von Levetsow C."/>
            <person name="Liu Z."/>
            <person name="Lutz R."/>
            <person name="Lynch J.A."/>
            <person name="da Fonseca R.N."/>
            <person name="Posnien N."/>
            <person name="Reuter R."/>
            <person name="Roth S."/>
            <person name="Savard J."/>
            <person name="Schinko J.B."/>
            <person name="Schmitt C."/>
            <person name="Schoppmeier M."/>
            <person name="Schroder R."/>
            <person name="Shippy T.D."/>
            <person name="Simonnet F."/>
            <person name="Marques-Souza H."/>
            <person name="Tautz D."/>
            <person name="Tomoyasu Y."/>
            <person name="Trauner J."/>
            <person name="Van der Zee M."/>
            <person name="Vervoort M."/>
            <person name="Wittkopp N."/>
            <person name="Wimmer E.A."/>
            <person name="Yang X."/>
            <person name="Jones A.K."/>
            <person name="Sattelle D.B."/>
            <person name="Ebert P.R."/>
            <person name="Nelson D."/>
            <person name="Scott J.G."/>
            <person name="Beeman R.W."/>
            <person name="Muthukrishnan S."/>
            <person name="Kramer K.J."/>
            <person name="Arakane Y."/>
            <person name="Beeman R.W."/>
            <person name="Zhu Q."/>
            <person name="Hogenkamp D."/>
            <person name="Dixit R."/>
            <person name="Oppert B."/>
            <person name="Jiang H."/>
            <person name="Zou Z."/>
            <person name="Marshall J."/>
            <person name="Elpidina E."/>
            <person name="Vinokurov K."/>
            <person name="Oppert C."/>
            <person name="Zou Z."/>
            <person name="Evans J."/>
            <person name="Lu Z."/>
            <person name="Zhao P."/>
            <person name="Sumathipala N."/>
            <person name="Altincicek B."/>
            <person name="Vilcinskas A."/>
            <person name="Williams M."/>
            <person name="Hultmark D."/>
            <person name="Hetru C."/>
            <person name="Jiang H."/>
            <person name="Grimmelikhuijzen C.J."/>
            <person name="Hauser F."/>
            <person name="Cazzamali G."/>
            <person name="Williamson M."/>
            <person name="Park Y."/>
            <person name="Li B."/>
            <person name="Tanaka Y."/>
            <person name="Predel R."/>
            <person name="Neupert S."/>
            <person name="Schachtner J."/>
            <person name="Verleyen P."/>
            <person name="Raible F."/>
            <person name="Bork P."/>
            <person name="Friedrich M."/>
            <person name="Walden K.K."/>
            <person name="Robertson H.M."/>
            <person name="Angeli S."/>
            <person name="Foret S."/>
            <person name="Bucher G."/>
            <person name="Schuetz S."/>
            <person name="Maleszka R."/>
            <person name="Wimmer E.A."/>
            <person name="Beeman R.W."/>
            <person name="Lorenzen M."/>
            <person name="Tomoyasu Y."/>
            <person name="Miller S.C."/>
            <person name="Grossmann D."/>
            <person name="Bucher G."/>
        </authorList>
    </citation>
    <scope>NUCLEOTIDE SEQUENCE [LARGE SCALE GENOMIC DNA]</scope>
    <source>
        <strain evidence="2 3">Georgia GA2</strain>
    </source>
</reference>
<name>D2A3G2_TRICA</name>
<proteinExistence type="predicted"/>
<keyword evidence="3" id="KW-1185">Reference proteome</keyword>
<feature type="compositionally biased region" description="Basic and acidic residues" evidence="1">
    <location>
        <begin position="85"/>
        <end position="113"/>
    </location>
</feature>
<gene>
    <name evidence="2" type="primary">GLEAN_07527</name>
    <name evidence="2" type="ORF">TcasGA2_TC007527</name>
</gene>
<evidence type="ECO:0000313" key="3">
    <source>
        <dbReference type="Proteomes" id="UP000007266"/>
    </source>
</evidence>
<accession>D2A3G2</accession>
<evidence type="ECO:0000313" key="2">
    <source>
        <dbReference type="EMBL" id="EFA01917.1"/>
    </source>
</evidence>